<gene>
    <name evidence="1" type="ORF">CLIB1444_03S05292</name>
</gene>
<keyword evidence="2" id="KW-1185">Reference proteome</keyword>
<sequence length="780" mass="88700">MMFKDKVFVNELAATAIMGNDAWNRPTAQPIKISVEFDTDFSMASKTDNLKYSLNYAVISRNIMEFMKINESKNFKSLQNIGEAVSEIVLDEKKGGGEKVEISIKSEKSEIRADEIEYKLYRDRYTQGVVEDKLDSINVKKLRLLTIIGVFTFERLQKQLVDIDLTIELLPHHNVIIHEIMEEITRFVEVSNFKTVEALELTIGQLIFQHYDNDISKVMVKITKPNAISYTEGVGVRSLLTKERFAGLEKLNTKPQVETNDQFNLPVTEEIKQGNHIVYIAFGSNVGDQVKNINQAIDLLAKHDIELLSTSSMYISKPMYVKDQPDFFNGVIKVQCKHSPTELLSILKHIEYEEIKRHKDFENGPRSIDLDILLYDESTVNKPELTIPHKSMLERTFVLQPLCELIKPDFIHPVSAEPIHNHLKELLKSQGNESIQESNKLMNIVPISQIDPSLNPLKFDHKSKTLMMGILNITPDSFSDGGKSFGDMDTIIKNFKKLVEDGSEIVDIGGVSTRPGADEPSESEELDRLLPVIKAIRDINKEVLISIDTYRSEVAKQCLDNGANIINDISMGLYDEEMFDIVAQYQCPYILNHTRGTSKTMSKLVNYEANTNEDLIELINDPLTGQSNQINDNPEVNNLINGISREQSLQLSKAFKKGVRKWQIILDPGIGFAKNLKQNLIILKYLNYFKKYSIIINERLNEDINENYISFNGLPLLVGTSRKKFLGTLNNEENPTERVVSTNATIISSIQQDCKIVRVHDTQEVAKTIRIGDAIYRDIY</sequence>
<protein>
    <submittedName>
        <fullName evidence="1">Folic acid synthesis protein Fol1p</fullName>
    </submittedName>
</protein>
<evidence type="ECO:0000313" key="1">
    <source>
        <dbReference type="EMBL" id="CAH6720139.1"/>
    </source>
</evidence>
<dbReference type="Proteomes" id="UP001152531">
    <property type="component" value="Unassembled WGS sequence"/>
</dbReference>
<proteinExistence type="predicted"/>
<evidence type="ECO:0000313" key="2">
    <source>
        <dbReference type="Proteomes" id="UP001152531"/>
    </source>
</evidence>
<comment type="caution">
    <text evidence="1">The sequence shown here is derived from an EMBL/GenBank/DDBJ whole genome shotgun (WGS) entry which is preliminary data.</text>
</comment>
<name>A0ACA9Y5F2_9ASCO</name>
<reference evidence="1" key="1">
    <citation type="submission" date="2022-06" db="EMBL/GenBank/DDBJ databases">
        <authorList>
            <person name="Legras J.-L."/>
            <person name="Devillers H."/>
            <person name="Grondin C."/>
        </authorList>
    </citation>
    <scope>NUCLEOTIDE SEQUENCE</scope>
    <source>
        <strain evidence="1">CLIB 1444</strain>
    </source>
</reference>
<organism evidence="1 2">
    <name type="scientific">[Candida] jaroonii</name>
    <dbReference type="NCBI Taxonomy" id="467808"/>
    <lineage>
        <taxon>Eukaryota</taxon>
        <taxon>Fungi</taxon>
        <taxon>Dikarya</taxon>
        <taxon>Ascomycota</taxon>
        <taxon>Saccharomycotina</taxon>
        <taxon>Pichiomycetes</taxon>
        <taxon>Debaryomycetaceae</taxon>
        <taxon>Yamadazyma</taxon>
    </lineage>
</organism>
<accession>A0ACA9Y5F2</accession>
<dbReference type="EMBL" id="CALSDN010000003">
    <property type="protein sequence ID" value="CAH6720139.1"/>
    <property type="molecule type" value="Genomic_DNA"/>
</dbReference>